<keyword evidence="1 3" id="KW-0689">Ribosomal protein</keyword>
<comment type="caution">
    <text evidence="5">The sequence shown here is derived from an EMBL/GenBank/DDBJ whole genome shotgun (WGS) entry which is preliminary data.</text>
</comment>
<dbReference type="EMBL" id="MWBO01000006">
    <property type="protein sequence ID" value="OQA53283.1"/>
    <property type="molecule type" value="Genomic_DNA"/>
</dbReference>
<dbReference type="PANTHER" id="PTHR12919">
    <property type="entry name" value="30S RIBOSOMAL PROTEIN S16"/>
    <property type="match status" value="1"/>
</dbReference>
<organism evidence="5">
    <name type="scientific">candidate division WS2 bacterium ADurb.Bin280</name>
    <dbReference type="NCBI Taxonomy" id="1852829"/>
    <lineage>
        <taxon>Bacteria</taxon>
        <taxon>candidate division WS2</taxon>
    </lineage>
</organism>
<name>A0A1V5SGB0_9BACT</name>
<sequence length="162" mass="18712">MLAIRFMRTGRRNRAFFRIVLTESSRPPKSNCIKELGWFDPHTKQTSLHEEEILKYLNTGAKPSNSVAKLLLENKMKHKQIVYKPDAPKQKRGKGDQEKTKTQEPTAETEPTEDNTHESAKEEEVAQTEEETPQENEEKAQEAKVETKEEDKTAENEDQKES</sequence>
<dbReference type="NCBIfam" id="TIGR00002">
    <property type="entry name" value="S16"/>
    <property type="match status" value="1"/>
</dbReference>
<evidence type="ECO:0000313" key="5">
    <source>
        <dbReference type="EMBL" id="OQA53283.1"/>
    </source>
</evidence>
<dbReference type="GO" id="GO:0006412">
    <property type="term" value="P:translation"/>
    <property type="evidence" value="ECO:0007669"/>
    <property type="project" value="UniProtKB-UniRule"/>
</dbReference>
<evidence type="ECO:0000256" key="1">
    <source>
        <dbReference type="ARBA" id="ARBA00022980"/>
    </source>
</evidence>
<evidence type="ECO:0000256" key="4">
    <source>
        <dbReference type="SAM" id="MobiDB-lite"/>
    </source>
</evidence>
<dbReference type="SUPFAM" id="SSF54565">
    <property type="entry name" value="Ribosomal protein S16"/>
    <property type="match status" value="1"/>
</dbReference>
<dbReference type="Proteomes" id="UP000485367">
    <property type="component" value="Unassembled WGS sequence"/>
</dbReference>
<dbReference type="AlphaFoldDB" id="A0A1V5SGB0"/>
<proteinExistence type="inferred from homology"/>
<dbReference type="GO" id="GO:0005737">
    <property type="term" value="C:cytoplasm"/>
    <property type="evidence" value="ECO:0007669"/>
    <property type="project" value="UniProtKB-ARBA"/>
</dbReference>
<evidence type="ECO:0000256" key="2">
    <source>
        <dbReference type="ARBA" id="ARBA00023274"/>
    </source>
</evidence>
<feature type="compositionally biased region" description="Basic and acidic residues" evidence="4">
    <location>
        <begin position="114"/>
        <end position="124"/>
    </location>
</feature>
<feature type="compositionally biased region" description="Acidic residues" evidence="4">
    <location>
        <begin position="125"/>
        <end position="135"/>
    </location>
</feature>
<dbReference type="HAMAP" id="MF_00385">
    <property type="entry name" value="Ribosomal_bS16"/>
    <property type="match status" value="1"/>
</dbReference>
<feature type="region of interest" description="Disordered" evidence="4">
    <location>
        <begin position="79"/>
        <end position="162"/>
    </location>
</feature>
<protein>
    <recommendedName>
        <fullName evidence="3">Small ribosomal subunit protein bS16</fullName>
    </recommendedName>
</protein>
<dbReference type="PANTHER" id="PTHR12919:SF20">
    <property type="entry name" value="SMALL RIBOSOMAL SUBUNIT PROTEIN BS16M"/>
    <property type="match status" value="1"/>
</dbReference>
<dbReference type="Pfam" id="PF00886">
    <property type="entry name" value="Ribosomal_S16"/>
    <property type="match status" value="1"/>
</dbReference>
<keyword evidence="2 3" id="KW-0687">Ribonucleoprotein</keyword>
<dbReference type="InterPro" id="IPR023803">
    <property type="entry name" value="Ribosomal_bS16_dom_sf"/>
</dbReference>
<feature type="compositionally biased region" description="Basic and acidic residues" evidence="4">
    <location>
        <begin position="86"/>
        <end position="102"/>
    </location>
</feature>
<feature type="compositionally biased region" description="Basic and acidic residues" evidence="4">
    <location>
        <begin position="136"/>
        <end position="162"/>
    </location>
</feature>
<dbReference type="InterPro" id="IPR000307">
    <property type="entry name" value="Ribosomal_bS16"/>
</dbReference>
<dbReference type="Gene3D" id="3.30.1320.10">
    <property type="match status" value="1"/>
</dbReference>
<accession>A0A1V5SGB0</accession>
<reference evidence="5" key="1">
    <citation type="submission" date="2017-02" db="EMBL/GenBank/DDBJ databases">
        <title>Delving into the versatile metabolic prowess of the omnipresent phylum Bacteroidetes.</title>
        <authorList>
            <person name="Nobu M.K."/>
            <person name="Mei R."/>
            <person name="Narihiro T."/>
            <person name="Kuroda K."/>
            <person name="Liu W.-T."/>
        </authorList>
    </citation>
    <scope>NUCLEOTIDE SEQUENCE</scope>
    <source>
        <strain evidence="5">ADurb.Bin280</strain>
    </source>
</reference>
<dbReference type="GO" id="GO:0003735">
    <property type="term" value="F:structural constituent of ribosome"/>
    <property type="evidence" value="ECO:0007669"/>
    <property type="project" value="InterPro"/>
</dbReference>
<comment type="similarity">
    <text evidence="3">Belongs to the bacterial ribosomal protein bS16 family.</text>
</comment>
<evidence type="ECO:0000256" key="3">
    <source>
        <dbReference type="HAMAP-Rule" id="MF_00385"/>
    </source>
</evidence>
<gene>
    <name evidence="3 5" type="primary">rpsP</name>
    <name evidence="5" type="ORF">BWY43_00054</name>
</gene>
<dbReference type="GO" id="GO:0015935">
    <property type="term" value="C:small ribosomal subunit"/>
    <property type="evidence" value="ECO:0007669"/>
    <property type="project" value="TreeGrafter"/>
</dbReference>